<evidence type="ECO:0000259" key="2">
    <source>
        <dbReference type="Pfam" id="PF13354"/>
    </source>
</evidence>
<name>A0ABP9BD24_9ACTN</name>
<proteinExistence type="predicted"/>
<feature type="domain" description="Beta-lactamase class A catalytic" evidence="2">
    <location>
        <begin position="29"/>
        <end position="105"/>
    </location>
</feature>
<dbReference type="Gene3D" id="3.40.710.10">
    <property type="entry name" value="DD-peptidase/beta-lactamase superfamily"/>
    <property type="match status" value="1"/>
</dbReference>
<protein>
    <recommendedName>
        <fullName evidence="2">Beta-lactamase class A catalytic domain-containing protein</fullName>
    </recommendedName>
</protein>
<keyword evidence="4" id="KW-1185">Reference proteome</keyword>
<comment type="caution">
    <text evidence="3">The sequence shown here is derived from an EMBL/GenBank/DDBJ whole genome shotgun (WGS) entry which is preliminary data.</text>
</comment>
<dbReference type="InterPro" id="IPR045155">
    <property type="entry name" value="Beta-lactam_cat"/>
</dbReference>
<dbReference type="EMBL" id="BAABJV010000019">
    <property type="protein sequence ID" value="GAA4792483.1"/>
    <property type="molecule type" value="Genomic_DNA"/>
</dbReference>
<accession>A0ABP9BD24</accession>
<dbReference type="PANTHER" id="PTHR35333">
    <property type="entry name" value="BETA-LACTAMASE"/>
    <property type="match status" value="1"/>
</dbReference>
<evidence type="ECO:0000256" key="1">
    <source>
        <dbReference type="SAM" id="MobiDB-lite"/>
    </source>
</evidence>
<dbReference type="SUPFAM" id="SSF56601">
    <property type="entry name" value="beta-lactamase/transpeptidase-like"/>
    <property type="match status" value="1"/>
</dbReference>
<feature type="region of interest" description="Disordered" evidence="1">
    <location>
        <begin position="96"/>
        <end position="147"/>
    </location>
</feature>
<dbReference type="InterPro" id="IPR012338">
    <property type="entry name" value="Beta-lactam/transpept-like"/>
</dbReference>
<dbReference type="Proteomes" id="UP001501147">
    <property type="component" value="Unassembled WGS sequence"/>
</dbReference>
<gene>
    <name evidence="3" type="ORF">GCM10023329_50560</name>
</gene>
<sequence>MAGRPAAARTGRLRSGGDGPRALGEEEREQAALMIREGDNAAATALWDAIGGGEGLARANPRLGLEETSPGADGLWGLTETTASDQLRLLRAVFTDDPPLSPASRDNPGNSWAAESRIGTGVFRPPRPVAAPGERTAGRPGAGPGSG</sequence>
<dbReference type="PANTHER" id="PTHR35333:SF3">
    <property type="entry name" value="BETA-LACTAMASE-TYPE TRANSPEPTIDASE FOLD CONTAINING PROTEIN"/>
    <property type="match status" value="1"/>
</dbReference>
<reference evidence="4" key="1">
    <citation type="journal article" date="2019" name="Int. J. Syst. Evol. Microbiol.">
        <title>The Global Catalogue of Microorganisms (GCM) 10K type strain sequencing project: providing services to taxonomists for standard genome sequencing and annotation.</title>
        <authorList>
            <consortium name="The Broad Institute Genomics Platform"/>
            <consortium name="The Broad Institute Genome Sequencing Center for Infectious Disease"/>
            <person name="Wu L."/>
            <person name="Ma J."/>
        </authorList>
    </citation>
    <scope>NUCLEOTIDE SEQUENCE [LARGE SCALE GENOMIC DNA]</scope>
    <source>
        <strain evidence="4">JCM 18324</strain>
    </source>
</reference>
<feature type="region of interest" description="Disordered" evidence="1">
    <location>
        <begin position="1"/>
        <end position="28"/>
    </location>
</feature>
<dbReference type="Pfam" id="PF13354">
    <property type="entry name" value="Beta-lactamase2"/>
    <property type="match status" value="1"/>
</dbReference>
<evidence type="ECO:0000313" key="4">
    <source>
        <dbReference type="Proteomes" id="UP001501147"/>
    </source>
</evidence>
<organism evidence="3 4">
    <name type="scientific">Streptomyces sanyensis</name>
    <dbReference type="NCBI Taxonomy" id="568869"/>
    <lineage>
        <taxon>Bacteria</taxon>
        <taxon>Bacillati</taxon>
        <taxon>Actinomycetota</taxon>
        <taxon>Actinomycetes</taxon>
        <taxon>Kitasatosporales</taxon>
        <taxon>Streptomycetaceae</taxon>
        <taxon>Streptomyces</taxon>
    </lineage>
</organism>
<dbReference type="InterPro" id="IPR000871">
    <property type="entry name" value="Beta-lactam_class-A"/>
</dbReference>
<evidence type="ECO:0000313" key="3">
    <source>
        <dbReference type="EMBL" id="GAA4792483.1"/>
    </source>
</evidence>